<accession>K0RZ84</accession>
<dbReference type="Gene3D" id="3.40.50.2020">
    <property type="match status" value="2"/>
</dbReference>
<dbReference type="InterPro" id="IPR029057">
    <property type="entry name" value="PRTase-like"/>
</dbReference>
<evidence type="ECO:0000256" key="7">
    <source>
        <dbReference type="ARBA" id="ARBA00022741"/>
    </source>
</evidence>
<evidence type="ECO:0000256" key="12">
    <source>
        <dbReference type="SAM" id="MobiDB-lite"/>
    </source>
</evidence>
<dbReference type="Pfam" id="PF14572">
    <property type="entry name" value="Pribosyl_synth"/>
    <property type="match status" value="1"/>
</dbReference>
<keyword evidence="7" id="KW-0547">Nucleotide-binding</keyword>
<dbReference type="SUPFAM" id="SSF53271">
    <property type="entry name" value="PRTase-like"/>
    <property type="match status" value="2"/>
</dbReference>
<evidence type="ECO:0000256" key="6">
    <source>
        <dbReference type="ARBA" id="ARBA00022727"/>
    </source>
</evidence>
<dbReference type="GO" id="GO:0002189">
    <property type="term" value="C:ribose phosphate diphosphokinase complex"/>
    <property type="evidence" value="ECO:0007669"/>
    <property type="project" value="TreeGrafter"/>
</dbReference>
<proteinExistence type="inferred from homology"/>
<comment type="pathway">
    <text evidence="1">Metabolic intermediate biosynthesis; 5-phospho-alpha-D-ribose 1-diphosphate biosynthesis; 5-phospho-alpha-D-ribose 1-diphosphate from D-ribose 5-phosphate (route I): step 1/1.</text>
</comment>
<dbReference type="GO" id="GO:0016301">
    <property type="term" value="F:kinase activity"/>
    <property type="evidence" value="ECO:0007669"/>
    <property type="project" value="UniProtKB-KW"/>
</dbReference>
<name>K0RZ84_THAOC</name>
<organism evidence="14 15">
    <name type="scientific">Thalassiosira oceanica</name>
    <name type="common">Marine diatom</name>
    <dbReference type="NCBI Taxonomy" id="159749"/>
    <lineage>
        <taxon>Eukaryota</taxon>
        <taxon>Sar</taxon>
        <taxon>Stramenopiles</taxon>
        <taxon>Ochrophyta</taxon>
        <taxon>Bacillariophyta</taxon>
        <taxon>Coscinodiscophyceae</taxon>
        <taxon>Thalassiosirophycidae</taxon>
        <taxon>Thalassiosirales</taxon>
        <taxon>Thalassiosiraceae</taxon>
        <taxon>Thalassiosira</taxon>
    </lineage>
</organism>
<dbReference type="PANTHER" id="PTHR10210">
    <property type="entry name" value="RIBOSE-PHOSPHATE DIPHOSPHOKINASE FAMILY MEMBER"/>
    <property type="match status" value="1"/>
</dbReference>
<gene>
    <name evidence="14" type="ORF">THAOC_22166</name>
</gene>
<evidence type="ECO:0000256" key="11">
    <source>
        <dbReference type="ARBA" id="ARBA00049535"/>
    </source>
</evidence>
<keyword evidence="5" id="KW-0479">Metal-binding</keyword>
<dbReference type="SMART" id="SM01400">
    <property type="entry name" value="Pribosyltran_N"/>
    <property type="match status" value="1"/>
</dbReference>
<dbReference type="OrthoDB" id="413572at2759"/>
<dbReference type="eggNOG" id="KOG1448">
    <property type="taxonomic scope" value="Eukaryota"/>
</dbReference>
<dbReference type="InterPro" id="IPR005946">
    <property type="entry name" value="Rib-P_diPkinase"/>
</dbReference>
<dbReference type="CDD" id="cd06223">
    <property type="entry name" value="PRTases_typeI"/>
    <property type="match status" value="1"/>
</dbReference>
<evidence type="ECO:0000259" key="13">
    <source>
        <dbReference type="Pfam" id="PF13793"/>
    </source>
</evidence>
<protein>
    <recommendedName>
        <fullName evidence="3">ribose-phosphate diphosphokinase</fullName>
        <ecNumber evidence="3">2.7.6.1</ecNumber>
    </recommendedName>
</protein>
<keyword evidence="8" id="KW-0418">Kinase</keyword>
<evidence type="ECO:0000256" key="3">
    <source>
        <dbReference type="ARBA" id="ARBA00013247"/>
    </source>
</evidence>
<evidence type="ECO:0000313" key="15">
    <source>
        <dbReference type="Proteomes" id="UP000266841"/>
    </source>
</evidence>
<dbReference type="GO" id="GO:0005737">
    <property type="term" value="C:cytoplasm"/>
    <property type="evidence" value="ECO:0007669"/>
    <property type="project" value="TreeGrafter"/>
</dbReference>
<feature type="domain" description="Ribose-phosphate pyrophosphokinase N-terminal" evidence="13">
    <location>
        <begin position="252"/>
        <end position="364"/>
    </location>
</feature>
<keyword evidence="6" id="KW-0545">Nucleotide biosynthesis</keyword>
<evidence type="ECO:0000256" key="5">
    <source>
        <dbReference type="ARBA" id="ARBA00022723"/>
    </source>
</evidence>
<keyword evidence="4" id="KW-0808">Transferase</keyword>
<comment type="similarity">
    <text evidence="2">Belongs to the ribose-phosphate pyrophosphokinase family.</text>
</comment>
<dbReference type="InterPro" id="IPR000836">
    <property type="entry name" value="PRTase_dom"/>
</dbReference>
<evidence type="ECO:0000256" key="9">
    <source>
        <dbReference type="ARBA" id="ARBA00022840"/>
    </source>
</evidence>
<dbReference type="GO" id="GO:0004749">
    <property type="term" value="F:ribose phosphate diphosphokinase activity"/>
    <property type="evidence" value="ECO:0007669"/>
    <property type="project" value="UniProtKB-EC"/>
</dbReference>
<dbReference type="AlphaFoldDB" id="K0RZ84"/>
<sequence>MTRASSSSSRHSACAAIAATGASSDGGSNALMGAGLVAIGVGLGLASMSADGHQKVQTLARCETVDDNTSPTSRGIGGTTLRTIRRDEIQSNFVVDEGKSERAFITARSNGLFDSYNDGADDWEEVEGEPSCNSRGTEANGAGKCELPNPSAVVGKFVSFSTPSGIPVNLQPRQSIRHTNRVVEDEDNDQVLATSSGNDDGEGAHEPVNKPVLLKKITTMRQNDLFDDQVYTKSMYFFKSKGLKKKLKHKFRLFALPSSENLGKEIACLLGVNLSVVEAGAFTDGETSIKISDTIRGKEVYVVCATTSSKDIMELLLTISALRRASAKRICAVIPYYGYSRQDRRTKREPIAAADMAVLLEEMGVDSVVCCDLHNPLLKGFFSPSVPVDHLMPGPVAAAYFYEELMKRRDDGAELPKPKLTIVAAHENQVFRANGFRNALQKLSGSEDNDIRVALISNTKTRKWDTSSSLVGDVKGRTCIIVDDIINTGGTMRNAIQMVSDAGAQSVYAWATHGVLHLPENDAPEKIQAMDCLKYLLISNSVSNNRDMPEKIRKLSIAPLLAETIARKFQNGSVSSILQLRPPKSDK</sequence>
<evidence type="ECO:0000256" key="8">
    <source>
        <dbReference type="ARBA" id="ARBA00022777"/>
    </source>
</evidence>
<dbReference type="GO" id="GO:0006164">
    <property type="term" value="P:purine nucleotide biosynthetic process"/>
    <property type="evidence" value="ECO:0007669"/>
    <property type="project" value="TreeGrafter"/>
</dbReference>
<keyword evidence="10" id="KW-0460">Magnesium</keyword>
<dbReference type="InterPro" id="IPR029099">
    <property type="entry name" value="Pribosyltran_N"/>
</dbReference>
<dbReference type="PANTHER" id="PTHR10210:SF32">
    <property type="entry name" value="RIBOSE-PHOSPHATE PYROPHOSPHOKINASE 2"/>
    <property type="match status" value="1"/>
</dbReference>
<dbReference type="EC" id="2.7.6.1" evidence="3"/>
<evidence type="ECO:0000256" key="1">
    <source>
        <dbReference type="ARBA" id="ARBA00004996"/>
    </source>
</evidence>
<dbReference type="Proteomes" id="UP000266841">
    <property type="component" value="Unassembled WGS sequence"/>
</dbReference>
<dbReference type="Pfam" id="PF13793">
    <property type="entry name" value="Pribosyltran_N"/>
    <property type="match status" value="1"/>
</dbReference>
<dbReference type="GO" id="GO:0005524">
    <property type="term" value="F:ATP binding"/>
    <property type="evidence" value="ECO:0007669"/>
    <property type="project" value="UniProtKB-KW"/>
</dbReference>
<keyword evidence="15" id="KW-1185">Reference proteome</keyword>
<evidence type="ECO:0000256" key="10">
    <source>
        <dbReference type="ARBA" id="ARBA00022842"/>
    </source>
</evidence>
<comment type="catalytic activity">
    <reaction evidence="11">
        <text>D-ribose 5-phosphate + ATP = 5-phospho-alpha-D-ribose 1-diphosphate + AMP + H(+)</text>
        <dbReference type="Rhea" id="RHEA:15609"/>
        <dbReference type="ChEBI" id="CHEBI:15378"/>
        <dbReference type="ChEBI" id="CHEBI:30616"/>
        <dbReference type="ChEBI" id="CHEBI:58017"/>
        <dbReference type="ChEBI" id="CHEBI:78346"/>
        <dbReference type="ChEBI" id="CHEBI:456215"/>
        <dbReference type="EC" id="2.7.6.1"/>
    </reaction>
</comment>
<keyword evidence="9" id="KW-0067">ATP-binding</keyword>
<evidence type="ECO:0000256" key="4">
    <source>
        <dbReference type="ARBA" id="ARBA00022679"/>
    </source>
</evidence>
<dbReference type="GO" id="GO:0006015">
    <property type="term" value="P:5-phosphoribose 1-diphosphate biosynthetic process"/>
    <property type="evidence" value="ECO:0007669"/>
    <property type="project" value="TreeGrafter"/>
</dbReference>
<evidence type="ECO:0000256" key="2">
    <source>
        <dbReference type="ARBA" id="ARBA00006478"/>
    </source>
</evidence>
<dbReference type="EMBL" id="AGNL01027107">
    <property type="protein sequence ID" value="EJK57759.1"/>
    <property type="molecule type" value="Genomic_DNA"/>
</dbReference>
<reference evidence="14 15" key="1">
    <citation type="journal article" date="2012" name="Genome Biol.">
        <title>Genome and low-iron response of an oceanic diatom adapted to chronic iron limitation.</title>
        <authorList>
            <person name="Lommer M."/>
            <person name="Specht M."/>
            <person name="Roy A.S."/>
            <person name="Kraemer L."/>
            <person name="Andreson R."/>
            <person name="Gutowska M.A."/>
            <person name="Wolf J."/>
            <person name="Bergner S.V."/>
            <person name="Schilhabel M.B."/>
            <person name="Klostermeier U.C."/>
            <person name="Beiko R.G."/>
            <person name="Rosenstiel P."/>
            <person name="Hippler M."/>
            <person name="Laroche J."/>
        </authorList>
    </citation>
    <scope>NUCLEOTIDE SEQUENCE [LARGE SCALE GENOMIC DNA]</scope>
    <source>
        <strain evidence="14 15">CCMP1005</strain>
    </source>
</reference>
<comment type="caution">
    <text evidence="14">The sequence shown here is derived from an EMBL/GenBank/DDBJ whole genome shotgun (WGS) entry which is preliminary data.</text>
</comment>
<dbReference type="GO" id="GO:0000287">
    <property type="term" value="F:magnesium ion binding"/>
    <property type="evidence" value="ECO:0007669"/>
    <property type="project" value="InterPro"/>
</dbReference>
<evidence type="ECO:0000313" key="14">
    <source>
        <dbReference type="EMBL" id="EJK57759.1"/>
    </source>
</evidence>
<dbReference type="FunFam" id="3.40.50.2020:FF:000007">
    <property type="entry name" value="Ribose-phosphate pyrophosphokinase"/>
    <property type="match status" value="1"/>
</dbReference>
<dbReference type="NCBIfam" id="TIGR01251">
    <property type="entry name" value="ribP_PPkin"/>
    <property type="match status" value="1"/>
</dbReference>
<feature type="region of interest" description="Disordered" evidence="12">
    <location>
        <begin position="124"/>
        <end position="144"/>
    </location>
</feature>